<accession>A0ABU5IKI6</accession>
<evidence type="ECO:0000256" key="4">
    <source>
        <dbReference type="ARBA" id="ARBA00023136"/>
    </source>
</evidence>
<dbReference type="RefSeq" id="WP_322467154.1">
    <property type="nucleotide sequence ID" value="NZ_JAXOJX010000043.1"/>
</dbReference>
<proteinExistence type="predicted"/>
<feature type="transmembrane region" description="Helical" evidence="5">
    <location>
        <begin position="373"/>
        <end position="396"/>
    </location>
</feature>
<dbReference type="InterPro" id="IPR045979">
    <property type="entry name" value="DUF5935"/>
</dbReference>
<feature type="transmembrane region" description="Helical" evidence="5">
    <location>
        <begin position="336"/>
        <end position="353"/>
    </location>
</feature>
<name>A0ABU5IKI6_9BURK</name>
<dbReference type="PANTHER" id="PTHR37422:SF23">
    <property type="entry name" value="TEICHURONIC ACID BIOSYNTHESIS PROTEIN TUAE"/>
    <property type="match status" value="1"/>
</dbReference>
<evidence type="ECO:0000259" key="6">
    <source>
        <dbReference type="Pfam" id="PF04932"/>
    </source>
</evidence>
<comment type="caution">
    <text evidence="8">The sequence shown here is derived from an EMBL/GenBank/DDBJ whole genome shotgun (WGS) entry which is preliminary data.</text>
</comment>
<feature type="transmembrane region" description="Helical" evidence="5">
    <location>
        <begin position="102"/>
        <end position="121"/>
    </location>
</feature>
<feature type="domain" description="DUF5935" evidence="7">
    <location>
        <begin position="1"/>
        <end position="185"/>
    </location>
</feature>
<gene>
    <name evidence="8" type="ORF">SM757_22785</name>
</gene>
<evidence type="ECO:0000256" key="3">
    <source>
        <dbReference type="ARBA" id="ARBA00022989"/>
    </source>
</evidence>
<keyword evidence="2 5" id="KW-0812">Transmembrane</keyword>
<organism evidence="8 9">
    <name type="scientific">Azohydromonas lata</name>
    <dbReference type="NCBI Taxonomy" id="45677"/>
    <lineage>
        <taxon>Bacteria</taxon>
        <taxon>Pseudomonadati</taxon>
        <taxon>Pseudomonadota</taxon>
        <taxon>Betaproteobacteria</taxon>
        <taxon>Burkholderiales</taxon>
        <taxon>Sphaerotilaceae</taxon>
        <taxon>Azohydromonas</taxon>
    </lineage>
</organism>
<feature type="transmembrane region" description="Helical" evidence="5">
    <location>
        <begin position="43"/>
        <end position="64"/>
    </location>
</feature>
<feature type="transmembrane region" description="Helical" evidence="5">
    <location>
        <begin position="199"/>
        <end position="229"/>
    </location>
</feature>
<keyword evidence="3 5" id="KW-1133">Transmembrane helix</keyword>
<protein>
    <submittedName>
        <fullName evidence="8">O-glycosylation ligase, exosortase A system-associated</fullName>
    </submittedName>
</protein>
<dbReference type="PANTHER" id="PTHR37422">
    <property type="entry name" value="TEICHURONIC ACID BIOSYNTHESIS PROTEIN TUAE"/>
    <property type="match status" value="1"/>
</dbReference>
<dbReference type="Pfam" id="PF19358">
    <property type="entry name" value="DUF5935"/>
    <property type="match status" value="1"/>
</dbReference>
<keyword evidence="4 5" id="KW-0472">Membrane</keyword>
<feature type="domain" description="O-antigen ligase-related" evidence="6">
    <location>
        <begin position="200"/>
        <end position="344"/>
    </location>
</feature>
<dbReference type="InterPro" id="IPR007016">
    <property type="entry name" value="O-antigen_ligase-rel_domated"/>
</dbReference>
<feature type="transmembrane region" description="Helical" evidence="5">
    <location>
        <begin position="169"/>
        <end position="187"/>
    </location>
</feature>
<feature type="transmembrane region" description="Helical" evidence="5">
    <location>
        <begin position="235"/>
        <end position="253"/>
    </location>
</feature>
<reference evidence="8 9" key="1">
    <citation type="submission" date="2023-11" db="EMBL/GenBank/DDBJ databases">
        <title>Draft genome of Azohydromonas lata strain H1 (DSM1123), a polyhydroxyalkanoate producer.</title>
        <authorList>
            <person name="Traversa D."/>
            <person name="D'Addabbo P."/>
            <person name="Pazzani C."/>
            <person name="Manzari C."/>
            <person name="Chiara M."/>
            <person name="Scrascia M."/>
        </authorList>
    </citation>
    <scope>NUCLEOTIDE SEQUENCE [LARGE SCALE GENOMIC DNA]</scope>
    <source>
        <strain evidence="8 9">H1</strain>
    </source>
</reference>
<dbReference type="InterPro" id="IPR051533">
    <property type="entry name" value="WaaL-like"/>
</dbReference>
<keyword evidence="8" id="KW-0436">Ligase</keyword>
<dbReference type="InterPro" id="IPR017528">
    <property type="entry name" value="CHP03097O-antigen_lig-rel"/>
</dbReference>
<feature type="transmembrane region" description="Helical" evidence="5">
    <location>
        <begin position="128"/>
        <end position="149"/>
    </location>
</feature>
<feature type="transmembrane region" description="Helical" evidence="5">
    <location>
        <begin position="76"/>
        <end position="96"/>
    </location>
</feature>
<dbReference type="EMBL" id="JAXOJX010000043">
    <property type="protein sequence ID" value="MDZ5459410.1"/>
    <property type="molecule type" value="Genomic_DNA"/>
</dbReference>
<evidence type="ECO:0000256" key="5">
    <source>
        <dbReference type="SAM" id="Phobius"/>
    </source>
</evidence>
<evidence type="ECO:0000259" key="7">
    <source>
        <dbReference type="Pfam" id="PF19358"/>
    </source>
</evidence>
<sequence>MRDLILASIVLVMLVGSLRQVWIGVLLWTWLGVGVPHKLTYGFAQSAPFAAMAAGATIVGLFVSRTPVRMPRSLPVKVLWAFVIWTWITTQMAIHGAESSEMGSQVTKVLLMSIVGMCVLHSERHIRYFVWVDAGSIGFYGFKSGIYALATGGGGTMVGPGGFMMDNNLLGLSMIMTVPLLFYLYSTSPHLWTRRIMRVVILLTVIAVLGTYSRGAFLSLTGMLCVLWWRAKGRRLKIAVIVLCVAVALIPAIPEKWTNRMNTVKSYDQDQSAMTRVHQWITAINIANHRITGAGFQAYTQHVQDLYAPVVENAVADTHHVYVAHSIYFQVLGQHGWIGLFLWISTWLTTLHLAAKVRRQIAKLPHLKNAYDLLGLCQVALIGFFMGGAFLSFAYADLQYNLLVIVVTTARWVQQNLAPPASAAKAAPGAVQRNVPARPAPALGLGAGR</sequence>
<evidence type="ECO:0000313" key="8">
    <source>
        <dbReference type="EMBL" id="MDZ5459410.1"/>
    </source>
</evidence>
<dbReference type="Pfam" id="PF04932">
    <property type="entry name" value="Wzy_C"/>
    <property type="match status" value="1"/>
</dbReference>
<keyword evidence="9" id="KW-1185">Reference proteome</keyword>
<dbReference type="NCBIfam" id="TIGR03097">
    <property type="entry name" value="PEP_O_lig_1"/>
    <property type="match status" value="1"/>
</dbReference>
<evidence type="ECO:0000256" key="2">
    <source>
        <dbReference type="ARBA" id="ARBA00022692"/>
    </source>
</evidence>
<evidence type="ECO:0000313" key="9">
    <source>
        <dbReference type="Proteomes" id="UP001293718"/>
    </source>
</evidence>
<comment type="subcellular location">
    <subcellularLocation>
        <location evidence="1">Membrane</location>
        <topology evidence="1">Multi-pass membrane protein</topology>
    </subcellularLocation>
</comment>
<dbReference type="GO" id="GO:0016874">
    <property type="term" value="F:ligase activity"/>
    <property type="evidence" value="ECO:0007669"/>
    <property type="project" value="UniProtKB-KW"/>
</dbReference>
<dbReference type="Proteomes" id="UP001293718">
    <property type="component" value="Unassembled WGS sequence"/>
</dbReference>
<evidence type="ECO:0000256" key="1">
    <source>
        <dbReference type="ARBA" id="ARBA00004141"/>
    </source>
</evidence>